<accession>K1XIP3</accession>
<proteinExistence type="predicted"/>
<dbReference type="EMBL" id="AMFJ01034129">
    <property type="protein sequence ID" value="EKD30180.1"/>
    <property type="molecule type" value="Genomic_DNA"/>
</dbReference>
<feature type="region of interest" description="Disordered" evidence="1">
    <location>
        <begin position="1"/>
        <end position="38"/>
    </location>
</feature>
<comment type="caution">
    <text evidence="2">The sequence shown here is derived from an EMBL/GenBank/DDBJ whole genome shotgun (WGS) entry which is preliminary data.</text>
</comment>
<reference evidence="2" key="1">
    <citation type="journal article" date="2012" name="Science">
        <title>Fermentation, hydrogen, and sulfur metabolism in multiple uncultivated bacterial phyla.</title>
        <authorList>
            <person name="Wrighton K.C."/>
            <person name="Thomas B.C."/>
            <person name="Sharon I."/>
            <person name="Miller C.S."/>
            <person name="Castelle C.J."/>
            <person name="VerBerkmoes N.C."/>
            <person name="Wilkins M.J."/>
            <person name="Hettich R.L."/>
            <person name="Lipton M.S."/>
            <person name="Williams K.H."/>
            <person name="Long P.E."/>
            <person name="Banfield J.F."/>
        </authorList>
    </citation>
    <scope>NUCLEOTIDE SEQUENCE [LARGE SCALE GENOMIC DNA]</scope>
</reference>
<gene>
    <name evidence="2" type="ORF">ACD_78C00129G0002</name>
</gene>
<feature type="compositionally biased region" description="Basic and acidic residues" evidence="1">
    <location>
        <begin position="182"/>
        <end position="206"/>
    </location>
</feature>
<feature type="compositionally biased region" description="Polar residues" evidence="1">
    <location>
        <begin position="20"/>
        <end position="38"/>
    </location>
</feature>
<evidence type="ECO:0000256" key="1">
    <source>
        <dbReference type="SAM" id="MobiDB-lite"/>
    </source>
</evidence>
<sequence length="213" mass="23452">MHETMTMEKFENSKKMAESSKMTQAILGQSQEKGNATSVFKTEIDRESYLYALSLSDSAMDALKMPKEQVDAAKANIRSEVKDALAVLKETSVGGTALNYKKREAALKVIDDLGRAERMRQQAEMFETLKKGSRSEKVVPAAISLSPDQANTQARMAELEKAAAGAPVQNNTSEDLARIAKDDAANKEQRLAKSAEETRKLQEKLVPKTPTQK</sequence>
<feature type="compositionally biased region" description="Basic and acidic residues" evidence="1">
    <location>
        <begin position="1"/>
        <end position="18"/>
    </location>
</feature>
<name>K1XIP3_9BACT</name>
<feature type="region of interest" description="Disordered" evidence="1">
    <location>
        <begin position="182"/>
        <end position="213"/>
    </location>
</feature>
<organism evidence="2">
    <name type="scientific">uncultured bacterium</name>
    <name type="common">gcode 4</name>
    <dbReference type="NCBI Taxonomy" id="1234023"/>
    <lineage>
        <taxon>Bacteria</taxon>
        <taxon>environmental samples</taxon>
    </lineage>
</organism>
<evidence type="ECO:0000313" key="2">
    <source>
        <dbReference type="EMBL" id="EKD30180.1"/>
    </source>
</evidence>
<protein>
    <submittedName>
        <fullName evidence="2">Uncharacterized protein</fullName>
    </submittedName>
</protein>
<dbReference type="AlphaFoldDB" id="K1XIP3"/>